<accession>A0ACB5R7J8</accession>
<proteinExistence type="predicted"/>
<reference evidence="1" key="1">
    <citation type="journal article" date="2025" name="Int. J. Syst. Evol. Microbiol.">
        <title>Inconstantimicrobium mannanitabidum sp. nov., a novel member of the family Clostridiaceae isolated from anoxic soil under the treatment of reductive soil disinfestation.</title>
        <authorList>
            <person name="Ueki A."/>
            <person name="Tonouchi A."/>
            <person name="Honma S."/>
            <person name="Kaku N."/>
            <person name="Ueki K."/>
        </authorList>
    </citation>
    <scope>NUCLEOTIDE SEQUENCE</scope>
    <source>
        <strain evidence="1">TW13</strain>
    </source>
</reference>
<dbReference type="EMBL" id="BROD01000001">
    <property type="protein sequence ID" value="GKX65157.1"/>
    <property type="molecule type" value="Genomic_DNA"/>
</dbReference>
<evidence type="ECO:0000313" key="2">
    <source>
        <dbReference type="Proteomes" id="UP001058074"/>
    </source>
</evidence>
<name>A0ACB5R7J8_9CLOT</name>
<keyword evidence="2" id="KW-1185">Reference proteome</keyword>
<gene>
    <name evidence="1" type="ORF">rsdtw13_04150</name>
</gene>
<sequence>MIVDNIDDYLNKHRVKRINIGKSGANVYEVDNKYILNIY</sequence>
<organism evidence="1 2">
    <name type="scientific">Inconstantimicrobium mannanitabidum</name>
    <dbReference type="NCBI Taxonomy" id="1604901"/>
    <lineage>
        <taxon>Bacteria</taxon>
        <taxon>Bacillati</taxon>
        <taxon>Bacillota</taxon>
        <taxon>Clostridia</taxon>
        <taxon>Eubacteriales</taxon>
        <taxon>Clostridiaceae</taxon>
        <taxon>Inconstantimicrobium</taxon>
    </lineage>
</organism>
<protein>
    <submittedName>
        <fullName evidence="1">Uncharacterized protein</fullName>
    </submittedName>
</protein>
<comment type="caution">
    <text evidence="1">The sequence shown here is derived from an EMBL/GenBank/DDBJ whole genome shotgun (WGS) entry which is preliminary data.</text>
</comment>
<dbReference type="Proteomes" id="UP001058074">
    <property type="component" value="Unassembled WGS sequence"/>
</dbReference>
<evidence type="ECO:0000313" key="1">
    <source>
        <dbReference type="EMBL" id="GKX65157.1"/>
    </source>
</evidence>